<protein>
    <submittedName>
        <fullName evidence="1">Uncharacterized protein</fullName>
    </submittedName>
</protein>
<dbReference type="RefSeq" id="WP_194076842.1">
    <property type="nucleotide sequence ID" value="NZ_CP061839.1"/>
</dbReference>
<dbReference type="AlphaFoldDB" id="A0A7S7AWJ1"/>
<gene>
    <name evidence="1" type="ORF">IFE08_02890</name>
</gene>
<organism evidence="1 2">
    <name type="scientific">Treponema pedis</name>
    <dbReference type="NCBI Taxonomy" id="409322"/>
    <lineage>
        <taxon>Bacteria</taxon>
        <taxon>Pseudomonadati</taxon>
        <taxon>Spirochaetota</taxon>
        <taxon>Spirochaetia</taxon>
        <taxon>Spirochaetales</taxon>
        <taxon>Treponemataceae</taxon>
        <taxon>Treponema</taxon>
    </lineage>
</organism>
<accession>A0A7S7AWJ1</accession>
<evidence type="ECO:0000313" key="1">
    <source>
        <dbReference type="EMBL" id="QOW61355.1"/>
    </source>
</evidence>
<proteinExistence type="predicted"/>
<name>A0A7S7AWJ1_9SPIR</name>
<sequence length="118" mass="13969">MSYDISLYRTETKEKELHSNDENFFDNCENLVPFTEEQYHSLRARLEEYDYVLQEKNKYGLLFGHEEYGTALLTEEALFFTTSFNYNDIFEVGLIASELTDTGEFAKYDPQNDGWEEI</sequence>
<dbReference type="EMBL" id="CP061839">
    <property type="protein sequence ID" value="QOW61355.1"/>
    <property type="molecule type" value="Genomic_DNA"/>
</dbReference>
<evidence type="ECO:0000313" key="2">
    <source>
        <dbReference type="Proteomes" id="UP000593915"/>
    </source>
</evidence>
<dbReference type="Proteomes" id="UP000593915">
    <property type="component" value="Chromosome"/>
</dbReference>
<reference evidence="1 2" key="1">
    <citation type="submission" date="2020-09" db="EMBL/GenBank/DDBJ databases">
        <title>Characterization of Treponema spp. from bovine digital dermatitis in Korea.</title>
        <authorList>
            <person name="Espiritu H.M."/>
            <person name="Cho Y.I."/>
            <person name="Mamuad L."/>
        </authorList>
    </citation>
    <scope>NUCLEOTIDE SEQUENCE [LARGE SCALE GENOMIC DNA]</scope>
    <source>
        <strain evidence="1 2">KS1</strain>
    </source>
</reference>